<evidence type="ECO:0000256" key="3">
    <source>
        <dbReference type="ARBA" id="ARBA00023237"/>
    </source>
</evidence>
<keyword evidence="2 4" id="KW-0472">Membrane</keyword>
<dbReference type="Proteomes" id="UP001408594">
    <property type="component" value="Unassembled WGS sequence"/>
</dbReference>
<proteinExistence type="predicted"/>
<comment type="caution">
    <text evidence="7">The sequence shown here is derived from an EMBL/GenBank/DDBJ whole genome shotgun (WGS) entry which is preliminary data.</text>
</comment>
<gene>
    <name evidence="7" type="primary">pal_3</name>
    <name evidence="7" type="ORF">Maes01_01825</name>
</gene>
<reference evidence="7 8" key="1">
    <citation type="submission" date="2024-02" db="EMBL/GenBank/DDBJ databases">
        <title>Microbulbifer aestuariivivens NBRC 112533.</title>
        <authorList>
            <person name="Ichikawa N."/>
            <person name="Katano-Makiyama Y."/>
            <person name="Hidaka K."/>
        </authorList>
    </citation>
    <scope>NUCLEOTIDE SEQUENCE [LARGE SCALE GENOMIC DNA]</scope>
    <source>
        <strain evidence="7 8">NBRC 112533</strain>
    </source>
</reference>
<organism evidence="7 8">
    <name type="scientific">Microbulbifer aestuariivivens</name>
    <dbReference type="NCBI Taxonomy" id="1908308"/>
    <lineage>
        <taxon>Bacteria</taxon>
        <taxon>Pseudomonadati</taxon>
        <taxon>Pseudomonadota</taxon>
        <taxon>Gammaproteobacteria</taxon>
        <taxon>Cellvibrionales</taxon>
        <taxon>Microbulbiferaceae</taxon>
        <taxon>Microbulbifer</taxon>
    </lineage>
</organism>
<name>A0ABP9WPY2_9GAMM</name>
<dbReference type="InterPro" id="IPR006664">
    <property type="entry name" value="OMP_bac"/>
</dbReference>
<evidence type="ECO:0000259" key="6">
    <source>
        <dbReference type="PROSITE" id="PS51123"/>
    </source>
</evidence>
<feature type="compositionally biased region" description="Basic and acidic residues" evidence="5">
    <location>
        <begin position="192"/>
        <end position="202"/>
    </location>
</feature>
<dbReference type="PANTHER" id="PTHR30329:SF21">
    <property type="entry name" value="LIPOPROTEIN YIAD-RELATED"/>
    <property type="match status" value="1"/>
</dbReference>
<keyword evidence="3" id="KW-0998">Cell outer membrane</keyword>
<evidence type="ECO:0000256" key="1">
    <source>
        <dbReference type="ARBA" id="ARBA00004442"/>
    </source>
</evidence>
<dbReference type="EMBL" id="BAABRT010000013">
    <property type="protein sequence ID" value="GAA5525260.1"/>
    <property type="molecule type" value="Genomic_DNA"/>
</dbReference>
<dbReference type="PROSITE" id="PS51257">
    <property type="entry name" value="PROKAR_LIPOPROTEIN"/>
    <property type="match status" value="1"/>
</dbReference>
<keyword evidence="8" id="KW-1185">Reference proteome</keyword>
<dbReference type="Gene3D" id="3.30.1330.60">
    <property type="entry name" value="OmpA-like domain"/>
    <property type="match status" value="1"/>
</dbReference>
<evidence type="ECO:0000256" key="5">
    <source>
        <dbReference type="SAM" id="MobiDB-lite"/>
    </source>
</evidence>
<dbReference type="PANTHER" id="PTHR30329">
    <property type="entry name" value="STATOR ELEMENT OF FLAGELLAR MOTOR COMPLEX"/>
    <property type="match status" value="1"/>
</dbReference>
<evidence type="ECO:0000256" key="4">
    <source>
        <dbReference type="PROSITE-ProRule" id="PRU00473"/>
    </source>
</evidence>
<dbReference type="CDD" id="cd07185">
    <property type="entry name" value="OmpA_C-like"/>
    <property type="match status" value="1"/>
</dbReference>
<sequence length="214" mass="22664">MVPKSCLLPLLLAVIVHGLLLSACYDDPHKKYVLKPPVPANSASGEDLSFGDTVVAYLRGGAADSEFILGVEFAPGSSLPEMETIGDVEALLVILRDFPGVSVVIEGHTDSAGDPQKNLRLSQWRAQWVQNFLLDRGIAPQRVAAEGFGDTVPIADNSTQRGQEKNRRLVVRLEKGEAAAIGAGQKSATIRAGKEAAPEQKPRGALAGGSVETE</sequence>
<keyword evidence="7" id="KW-0449">Lipoprotein</keyword>
<dbReference type="PROSITE" id="PS51123">
    <property type="entry name" value="OMPA_2"/>
    <property type="match status" value="1"/>
</dbReference>
<accession>A0ABP9WPY2</accession>
<dbReference type="RefSeq" id="WP_345550812.1">
    <property type="nucleotide sequence ID" value="NZ_BAABRT010000013.1"/>
</dbReference>
<dbReference type="Pfam" id="PF00691">
    <property type="entry name" value="OmpA"/>
    <property type="match status" value="1"/>
</dbReference>
<evidence type="ECO:0000256" key="2">
    <source>
        <dbReference type="ARBA" id="ARBA00023136"/>
    </source>
</evidence>
<comment type="subcellular location">
    <subcellularLocation>
        <location evidence="1">Cell outer membrane</location>
    </subcellularLocation>
</comment>
<evidence type="ECO:0000313" key="7">
    <source>
        <dbReference type="EMBL" id="GAA5525260.1"/>
    </source>
</evidence>
<dbReference type="PRINTS" id="PR01021">
    <property type="entry name" value="OMPADOMAIN"/>
</dbReference>
<feature type="region of interest" description="Disordered" evidence="5">
    <location>
        <begin position="184"/>
        <end position="214"/>
    </location>
</feature>
<dbReference type="PRINTS" id="PR01023">
    <property type="entry name" value="NAFLGMOTY"/>
</dbReference>
<dbReference type="InterPro" id="IPR036737">
    <property type="entry name" value="OmpA-like_sf"/>
</dbReference>
<dbReference type="InterPro" id="IPR006665">
    <property type="entry name" value="OmpA-like"/>
</dbReference>
<evidence type="ECO:0000313" key="8">
    <source>
        <dbReference type="Proteomes" id="UP001408594"/>
    </source>
</evidence>
<protein>
    <submittedName>
        <fullName evidence="7">Peptidoglycan-associated lipoprotein</fullName>
    </submittedName>
</protein>
<dbReference type="InterPro" id="IPR050330">
    <property type="entry name" value="Bact_OuterMem_StrucFunc"/>
</dbReference>
<dbReference type="SUPFAM" id="SSF103088">
    <property type="entry name" value="OmpA-like"/>
    <property type="match status" value="1"/>
</dbReference>
<feature type="domain" description="OmpA-like" evidence="6">
    <location>
        <begin position="60"/>
        <end position="177"/>
    </location>
</feature>